<dbReference type="AlphaFoldDB" id="A0A6C1U2Y9"/>
<sequence>MALRIGSTPATGVYVTPTSGPPVPATGVYVGEVLAWPTPSAIGFAQDGSLWNASDATVDAHAQAVKRMGGEWIRITVTWRDLNITRGTYNWSKLERQVAAAKKYGLKILVLSLGNAPTWSWNGVQGDPGDYGVFNQAMAARFRGEIHAIELWNEPNLARFWPVPVDPADYIQYLRKGYEGIKAAAPEITVVSAGLSPAVTARDAQGRLETIAPLEYLNGLLSRGAANYMDAVGWHPYCWPSVPGAGEDWSAWSHMEQAMAQMKQAGINKPIWITEFGAPTDGGSNAMTEQGQWDSILRAFRIVRGRADFGPVFIYQAIDSPGVAGTESHFGLVAAGGAQKLSSKRLGY</sequence>
<evidence type="ECO:0000259" key="4">
    <source>
        <dbReference type="Pfam" id="PF00150"/>
    </source>
</evidence>
<organism evidence="5 6">
    <name type="scientific">Corynebacterium sanguinis</name>
    <dbReference type="NCBI Taxonomy" id="2594913"/>
    <lineage>
        <taxon>Bacteria</taxon>
        <taxon>Bacillati</taxon>
        <taxon>Actinomycetota</taxon>
        <taxon>Actinomycetes</taxon>
        <taxon>Mycobacteriales</taxon>
        <taxon>Corynebacteriaceae</taxon>
        <taxon>Corynebacterium</taxon>
    </lineage>
</organism>
<keyword evidence="2 3" id="KW-0326">Glycosidase</keyword>
<comment type="similarity">
    <text evidence="3">Belongs to the glycosyl hydrolase 5 (cellulase A) family.</text>
</comment>
<reference evidence="5 6" key="1">
    <citation type="submission" date="2018-12" db="EMBL/GenBank/DDBJ databases">
        <title>Corynebacterium sanguinis sp. nov., a clinically-associated and environmental corynebacterium.</title>
        <authorList>
            <person name="Gonzales-Siles L."/>
            <person name="Jaen-Luchoro D."/>
            <person name="Cardew S."/>
            <person name="Inganas E."/>
            <person name="Ohlen M."/>
            <person name="Jensie-Markopolous S."/>
            <person name="Pinyeiro-Iglesias B."/>
            <person name="Molin K."/>
            <person name="Skovbjerg S."/>
            <person name="Svensson-Stadler L."/>
            <person name="Funke G."/>
            <person name="Moore E.R.B."/>
        </authorList>
    </citation>
    <scope>NUCLEOTIDE SEQUENCE [LARGE SCALE GENOMIC DNA]</scope>
    <source>
        <strain evidence="5 6">58734</strain>
    </source>
</reference>
<proteinExistence type="inferred from homology"/>
<dbReference type="GO" id="GO:0004553">
    <property type="term" value="F:hydrolase activity, hydrolyzing O-glycosyl compounds"/>
    <property type="evidence" value="ECO:0007669"/>
    <property type="project" value="InterPro"/>
</dbReference>
<feature type="domain" description="Glycoside hydrolase family 5" evidence="4">
    <location>
        <begin position="51"/>
        <end position="296"/>
    </location>
</feature>
<dbReference type="InterPro" id="IPR001547">
    <property type="entry name" value="Glyco_hydro_5"/>
</dbReference>
<evidence type="ECO:0000256" key="1">
    <source>
        <dbReference type="ARBA" id="ARBA00022801"/>
    </source>
</evidence>
<dbReference type="InterPro" id="IPR051923">
    <property type="entry name" value="Glycosyl_Hydrolase_39"/>
</dbReference>
<dbReference type="GO" id="GO:0000272">
    <property type="term" value="P:polysaccharide catabolic process"/>
    <property type="evidence" value="ECO:0007669"/>
    <property type="project" value="InterPro"/>
</dbReference>
<evidence type="ECO:0000313" key="5">
    <source>
        <dbReference type="EMBL" id="TVS29790.1"/>
    </source>
</evidence>
<dbReference type="EMBL" id="RXIR01000003">
    <property type="protein sequence ID" value="TVS29790.1"/>
    <property type="molecule type" value="Genomic_DNA"/>
</dbReference>
<dbReference type="Proteomes" id="UP000336646">
    <property type="component" value="Unassembled WGS sequence"/>
</dbReference>
<evidence type="ECO:0000313" key="6">
    <source>
        <dbReference type="Proteomes" id="UP000336646"/>
    </source>
</evidence>
<comment type="caution">
    <text evidence="5">The sequence shown here is derived from an EMBL/GenBank/DDBJ whole genome shotgun (WGS) entry which is preliminary data.</text>
</comment>
<dbReference type="Gene3D" id="3.20.20.80">
    <property type="entry name" value="Glycosidases"/>
    <property type="match status" value="1"/>
</dbReference>
<dbReference type="InterPro" id="IPR017853">
    <property type="entry name" value="GH"/>
</dbReference>
<dbReference type="PANTHER" id="PTHR12631:SF10">
    <property type="entry name" value="BETA-XYLOSIDASE-LIKE PROTEIN-RELATED"/>
    <property type="match status" value="1"/>
</dbReference>
<gene>
    <name evidence="5" type="ORF">EKI59_02395</name>
</gene>
<keyword evidence="1 3" id="KW-0378">Hydrolase</keyword>
<dbReference type="SUPFAM" id="SSF51445">
    <property type="entry name" value="(Trans)glycosidases"/>
    <property type="match status" value="1"/>
</dbReference>
<dbReference type="Pfam" id="PF00150">
    <property type="entry name" value="Cellulase"/>
    <property type="match status" value="1"/>
</dbReference>
<dbReference type="PANTHER" id="PTHR12631">
    <property type="entry name" value="ALPHA-L-IDURONIDASE"/>
    <property type="match status" value="1"/>
</dbReference>
<name>A0A6C1U2Y9_9CORY</name>
<evidence type="ECO:0000256" key="3">
    <source>
        <dbReference type="RuleBase" id="RU361153"/>
    </source>
</evidence>
<evidence type="ECO:0000256" key="2">
    <source>
        <dbReference type="ARBA" id="ARBA00023295"/>
    </source>
</evidence>
<accession>A0A6C1U2Y9</accession>
<protein>
    <recommendedName>
        <fullName evidence="4">Glycoside hydrolase family 5 domain-containing protein</fullName>
    </recommendedName>
</protein>
<dbReference type="OrthoDB" id="9802522at2"/>